<evidence type="ECO:0000256" key="1">
    <source>
        <dbReference type="SAM" id="MobiDB-lite"/>
    </source>
</evidence>
<feature type="region of interest" description="Disordered" evidence="1">
    <location>
        <begin position="1"/>
        <end position="22"/>
    </location>
</feature>
<reference evidence="2 3" key="1">
    <citation type="submission" date="2016-06" db="EMBL/GenBank/DDBJ databases">
        <authorList>
            <person name="Kjaerup R.B."/>
            <person name="Dalgaard T.S."/>
            <person name="Juul-Madsen H.R."/>
        </authorList>
    </citation>
    <scope>NUCLEOTIDE SEQUENCE [LARGE SCALE GENOMIC DNA]</scope>
    <source>
        <strain evidence="2 3">Pb300</strain>
    </source>
</reference>
<organism evidence="2 3">
    <name type="scientific">Paracoccidioides brasiliensis</name>
    <dbReference type="NCBI Taxonomy" id="121759"/>
    <lineage>
        <taxon>Eukaryota</taxon>
        <taxon>Fungi</taxon>
        <taxon>Dikarya</taxon>
        <taxon>Ascomycota</taxon>
        <taxon>Pezizomycotina</taxon>
        <taxon>Eurotiomycetes</taxon>
        <taxon>Eurotiomycetidae</taxon>
        <taxon>Onygenales</taxon>
        <taxon>Ajellomycetaceae</taxon>
        <taxon>Paracoccidioides</taxon>
    </lineage>
</organism>
<evidence type="ECO:0000313" key="2">
    <source>
        <dbReference type="EMBL" id="ODH13748.1"/>
    </source>
</evidence>
<accession>A0A1D2J6F1</accession>
<comment type="caution">
    <text evidence="2">The sequence shown here is derived from an EMBL/GenBank/DDBJ whole genome shotgun (WGS) entry which is preliminary data.</text>
</comment>
<gene>
    <name evidence="2" type="ORF">ACO22_06948</name>
</gene>
<dbReference type="AlphaFoldDB" id="A0A1D2J6F1"/>
<proteinExistence type="predicted"/>
<dbReference type="Proteomes" id="UP000242814">
    <property type="component" value="Unassembled WGS sequence"/>
</dbReference>
<dbReference type="EMBL" id="LZYO01000426">
    <property type="protein sequence ID" value="ODH13748.1"/>
    <property type="molecule type" value="Genomic_DNA"/>
</dbReference>
<sequence length="76" mass="7992">MRGSVQVGSPFPYNAPEGVRRPQAPPPSLLGAWLCEFGCRAGGSACVARGGIGNRGPKAAVELVDMRPFGFHRLNV</sequence>
<evidence type="ECO:0000313" key="3">
    <source>
        <dbReference type="Proteomes" id="UP000242814"/>
    </source>
</evidence>
<name>A0A1D2J6F1_PARBR</name>
<protein>
    <submittedName>
        <fullName evidence="2">Uncharacterized protein</fullName>
    </submittedName>
</protein>